<dbReference type="Gene3D" id="1.20.1720.10">
    <property type="entry name" value="Multidrug resistance protein D"/>
    <property type="match status" value="1"/>
</dbReference>
<dbReference type="SUPFAM" id="SSF103473">
    <property type="entry name" value="MFS general substrate transporter"/>
    <property type="match status" value="1"/>
</dbReference>
<feature type="transmembrane region" description="Helical" evidence="6">
    <location>
        <begin position="279"/>
        <end position="303"/>
    </location>
</feature>
<evidence type="ECO:0000256" key="5">
    <source>
        <dbReference type="ARBA" id="ARBA00023136"/>
    </source>
</evidence>
<keyword evidence="5 6" id="KW-0472">Membrane</keyword>
<keyword evidence="3 6" id="KW-0812">Transmembrane</keyword>
<dbReference type="AlphaFoldDB" id="A0A8J7MSA1"/>
<comment type="caution">
    <text evidence="8">The sequence shown here is derived from an EMBL/GenBank/DDBJ whole genome shotgun (WGS) entry which is preliminary data.</text>
</comment>
<name>A0A8J7MSA1_9RHOB</name>
<dbReference type="EMBL" id="JAESVP010000002">
    <property type="protein sequence ID" value="MBL4927488.1"/>
    <property type="molecule type" value="Genomic_DNA"/>
</dbReference>
<dbReference type="PROSITE" id="PS00216">
    <property type="entry name" value="SUGAR_TRANSPORT_1"/>
    <property type="match status" value="1"/>
</dbReference>
<feature type="transmembrane region" description="Helical" evidence="6">
    <location>
        <begin position="250"/>
        <end position="267"/>
    </location>
</feature>
<feature type="transmembrane region" description="Helical" evidence="6">
    <location>
        <begin position="47"/>
        <end position="65"/>
    </location>
</feature>
<evidence type="ECO:0000256" key="1">
    <source>
        <dbReference type="ARBA" id="ARBA00004141"/>
    </source>
</evidence>
<evidence type="ECO:0000313" key="8">
    <source>
        <dbReference type="EMBL" id="MBL4927488.1"/>
    </source>
</evidence>
<dbReference type="PROSITE" id="PS50850">
    <property type="entry name" value="MFS"/>
    <property type="match status" value="1"/>
</dbReference>
<feature type="domain" description="Major facilitator superfamily (MFS) profile" evidence="7">
    <location>
        <begin position="10"/>
        <end position="396"/>
    </location>
</feature>
<evidence type="ECO:0000313" key="9">
    <source>
        <dbReference type="Proteomes" id="UP000619033"/>
    </source>
</evidence>
<sequence>MQARLSNGEFIALIAVLFATIAISIDAMLPALPEIAASLSPDAPNRAQLVITSFVFGMGLGTLFAGPMSDAFGRKPVIIGGAVLYAIGAMACWMANSLEILLIARVVQGLGSAGPRAVSIAMVRDLFSGREMARIMSFAMMIFTLVPAVAPMMGQGIVALAGWHTIFLTYVVFAAFSSGWLALRQPETLPPASRRPLALDALTRGVAEVFSHRIVVISVLCQTLTLAMLFSTLSSMQGIFDQRFGQGDNFPYWFAGIALTSMTGSFVNSRIVMRVGMRAVVVATYGYVVALTAVILALIVAGIMPETMAFPAHLLWSVGLFAMMGLTMGNLNALAMEPVGHIAGLASSVISALATVAAVLLAIPVGQMLNGTQVPLMTAVLIFATLALGLMRLARR</sequence>
<keyword evidence="4 6" id="KW-1133">Transmembrane helix</keyword>
<dbReference type="RefSeq" id="WP_202658616.1">
    <property type="nucleotide sequence ID" value="NZ_JAESVP010000002.1"/>
</dbReference>
<proteinExistence type="predicted"/>
<dbReference type="Proteomes" id="UP000619033">
    <property type="component" value="Unassembled WGS sequence"/>
</dbReference>
<dbReference type="GO" id="GO:0042908">
    <property type="term" value="P:xenobiotic transport"/>
    <property type="evidence" value="ECO:0007669"/>
    <property type="project" value="UniProtKB-ARBA"/>
</dbReference>
<dbReference type="InterPro" id="IPR036259">
    <property type="entry name" value="MFS_trans_sf"/>
</dbReference>
<feature type="transmembrane region" description="Helical" evidence="6">
    <location>
        <begin position="375"/>
        <end position="394"/>
    </location>
</feature>
<feature type="transmembrane region" description="Helical" evidence="6">
    <location>
        <begin position="135"/>
        <end position="154"/>
    </location>
</feature>
<feature type="transmembrane region" description="Helical" evidence="6">
    <location>
        <begin position="342"/>
        <end position="363"/>
    </location>
</feature>
<evidence type="ECO:0000256" key="6">
    <source>
        <dbReference type="SAM" id="Phobius"/>
    </source>
</evidence>
<dbReference type="InterPro" id="IPR011701">
    <property type="entry name" value="MFS"/>
</dbReference>
<reference evidence="8" key="1">
    <citation type="submission" date="2021-01" db="EMBL/GenBank/DDBJ databases">
        <title>Genome seq and assembly of Tabrizicola sp. KVB23.</title>
        <authorList>
            <person name="Chhetri G."/>
        </authorList>
    </citation>
    <scope>NUCLEOTIDE SEQUENCE</scope>
    <source>
        <strain evidence="8">KVB23</strain>
    </source>
</reference>
<feature type="transmembrane region" description="Helical" evidence="6">
    <location>
        <begin position="77"/>
        <end position="96"/>
    </location>
</feature>
<feature type="transmembrane region" description="Helical" evidence="6">
    <location>
        <begin position="214"/>
        <end position="230"/>
    </location>
</feature>
<evidence type="ECO:0000256" key="4">
    <source>
        <dbReference type="ARBA" id="ARBA00022989"/>
    </source>
</evidence>
<dbReference type="CDD" id="cd17320">
    <property type="entry name" value="MFS_MdfA_MDR_like"/>
    <property type="match status" value="1"/>
</dbReference>
<dbReference type="PANTHER" id="PTHR23502">
    <property type="entry name" value="MAJOR FACILITATOR SUPERFAMILY"/>
    <property type="match status" value="1"/>
</dbReference>
<dbReference type="PANTHER" id="PTHR23502:SF132">
    <property type="entry name" value="POLYAMINE TRANSPORTER 2-RELATED"/>
    <property type="match status" value="1"/>
</dbReference>
<dbReference type="GO" id="GO:0140115">
    <property type="term" value="P:export across plasma membrane"/>
    <property type="evidence" value="ECO:0007669"/>
    <property type="project" value="UniProtKB-ARBA"/>
</dbReference>
<accession>A0A8J7MSA1</accession>
<dbReference type="InterPro" id="IPR005829">
    <property type="entry name" value="Sugar_transporter_CS"/>
</dbReference>
<keyword evidence="2" id="KW-0813">Transport</keyword>
<evidence type="ECO:0000256" key="3">
    <source>
        <dbReference type="ARBA" id="ARBA00022692"/>
    </source>
</evidence>
<dbReference type="InterPro" id="IPR020846">
    <property type="entry name" value="MFS_dom"/>
</dbReference>
<dbReference type="GO" id="GO:0022857">
    <property type="term" value="F:transmembrane transporter activity"/>
    <property type="evidence" value="ECO:0007669"/>
    <property type="project" value="InterPro"/>
</dbReference>
<feature type="transmembrane region" description="Helical" evidence="6">
    <location>
        <begin position="160"/>
        <end position="183"/>
    </location>
</feature>
<organism evidence="8 9">
    <name type="scientific">Fuscibacter oryzae</name>
    <dbReference type="NCBI Taxonomy" id="2803939"/>
    <lineage>
        <taxon>Bacteria</taxon>
        <taxon>Pseudomonadati</taxon>
        <taxon>Pseudomonadota</taxon>
        <taxon>Alphaproteobacteria</taxon>
        <taxon>Rhodobacterales</taxon>
        <taxon>Paracoccaceae</taxon>
        <taxon>Fuscibacter</taxon>
    </lineage>
</organism>
<feature type="transmembrane region" description="Helical" evidence="6">
    <location>
        <begin position="12"/>
        <end position="32"/>
    </location>
</feature>
<evidence type="ECO:0000259" key="7">
    <source>
        <dbReference type="PROSITE" id="PS50850"/>
    </source>
</evidence>
<comment type="subcellular location">
    <subcellularLocation>
        <location evidence="1">Membrane</location>
        <topology evidence="1">Multi-pass membrane protein</topology>
    </subcellularLocation>
</comment>
<keyword evidence="9" id="KW-1185">Reference proteome</keyword>
<dbReference type="GO" id="GO:0005886">
    <property type="term" value="C:plasma membrane"/>
    <property type="evidence" value="ECO:0007669"/>
    <property type="project" value="TreeGrafter"/>
</dbReference>
<protein>
    <submittedName>
        <fullName evidence="8">Multidrug effflux MFS transporter</fullName>
    </submittedName>
</protein>
<dbReference type="Pfam" id="PF07690">
    <property type="entry name" value="MFS_1"/>
    <property type="match status" value="1"/>
</dbReference>
<gene>
    <name evidence="8" type="ORF">JI744_05145</name>
</gene>
<evidence type="ECO:0000256" key="2">
    <source>
        <dbReference type="ARBA" id="ARBA00022448"/>
    </source>
</evidence>
<feature type="transmembrane region" description="Helical" evidence="6">
    <location>
        <begin position="315"/>
        <end position="335"/>
    </location>
</feature>